<dbReference type="Gramene" id="KCW54178">
    <property type="protein sequence ID" value="KCW54178"/>
    <property type="gene ID" value="EUGRSUZ_I00160"/>
</dbReference>
<gene>
    <name evidence="2" type="ORF">EUGRSUZ_I00160</name>
</gene>
<sequence>MSSSGSDDDGGPKLPNDVAVEILKRLPARSLFRFRCVCRSWRSTIDDSRFVALHWSHSALDTSSRYLPVLSVSQRVSHPASFPARIEIPFAAPSDRYGFVGSCNGLICVAESSGDGIERAVYLWNLFTRKHKAGRLYGPEEQQFLSMARGRVLLGFYFDASDYHLVRILHFPGVRRWSFWNRKRRDRKPRVKIYSLSTDSWRTVECEVPALSYSNRAVFLNVNLHWYAFDRKGVFDEMALPGEMFHTESTDSLHSVLSVAVLNDLLAVFFSGGQGAGHSDLNTVCSVWVMRDYGMSESWTKLYTFETHGVITGFDGFTWNGELLIEINCEERVSWNPIPLSTSCELVPVVESLFSL</sequence>
<organism evidence="2">
    <name type="scientific">Eucalyptus grandis</name>
    <name type="common">Flooded gum</name>
    <dbReference type="NCBI Taxonomy" id="71139"/>
    <lineage>
        <taxon>Eukaryota</taxon>
        <taxon>Viridiplantae</taxon>
        <taxon>Streptophyta</taxon>
        <taxon>Embryophyta</taxon>
        <taxon>Tracheophyta</taxon>
        <taxon>Spermatophyta</taxon>
        <taxon>Magnoliopsida</taxon>
        <taxon>eudicotyledons</taxon>
        <taxon>Gunneridae</taxon>
        <taxon>Pentapetalae</taxon>
        <taxon>rosids</taxon>
        <taxon>malvids</taxon>
        <taxon>Myrtales</taxon>
        <taxon>Myrtaceae</taxon>
        <taxon>Myrtoideae</taxon>
        <taxon>Eucalypteae</taxon>
        <taxon>Eucalyptus</taxon>
    </lineage>
</organism>
<dbReference type="OMA" id="MFHTEST"/>
<dbReference type="InterPro" id="IPR050796">
    <property type="entry name" value="SCF_F-box_component"/>
</dbReference>
<dbReference type="Gene3D" id="1.20.1280.50">
    <property type="match status" value="1"/>
</dbReference>
<proteinExistence type="predicted"/>
<dbReference type="CDD" id="cd22157">
    <property type="entry name" value="F-box_AtFBW1-like"/>
    <property type="match status" value="1"/>
</dbReference>
<dbReference type="PANTHER" id="PTHR31672">
    <property type="entry name" value="BNACNNG10540D PROTEIN"/>
    <property type="match status" value="1"/>
</dbReference>
<dbReference type="NCBIfam" id="TIGR01640">
    <property type="entry name" value="F_box_assoc_1"/>
    <property type="match status" value="1"/>
</dbReference>
<dbReference type="Pfam" id="PF00646">
    <property type="entry name" value="F-box"/>
    <property type="match status" value="1"/>
</dbReference>
<dbReference type="PROSITE" id="PS50181">
    <property type="entry name" value="FBOX"/>
    <property type="match status" value="1"/>
</dbReference>
<feature type="domain" description="F-box" evidence="1">
    <location>
        <begin position="13"/>
        <end position="58"/>
    </location>
</feature>
<dbReference type="EMBL" id="KK198761">
    <property type="protein sequence ID" value="KCW54178.1"/>
    <property type="molecule type" value="Genomic_DNA"/>
</dbReference>
<dbReference type="SUPFAM" id="SSF81383">
    <property type="entry name" value="F-box domain"/>
    <property type="match status" value="1"/>
</dbReference>
<dbReference type="STRING" id="71139.A0A059AK11"/>
<protein>
    <recommendedName>
        <fullName evidence="1">F-box domain-containing protein</fullName>
    </recommendedName>
</protein>
<name>A0A059AK11_EUCGR</name>
<dbReference type="InterPro" id="IPR001810">
    <property type="entry name" value="F-box_dom"/>
</dbReference>
<dbReference type="InterPro" id="IPR017451">
    <property type="entry name" value="F-box-assoc_interact_dom"/>
</dbReference>
<dbReference type="Pfam" id="PF07734">
    <property type="entry name" value="FBA_1"/>
    <property type="match status" value="1"/>
</dbReference>
<evidence type="ECO:0000259" key="1">
    <source>
        <dbReference type="PROSITE" id="PS50181"/>
    </source>
</evidence>
<dbReference type="InParanoid" id="A0A059AK11"/>
<dbReference type="AlphaFoldDB" id="A0A059AK11"/>
<dbReference type="SMART" id="SM00256">
    <property type="entry name" value="FBOX"/>
    <property type="match status" value="1"/>
</dbReference>
<dbReference type="InterPro" id="IPR006527">
    <property type="entry name" value="F-box-assoc_dom_typ1"/>
</dbReference>
<accession>A0A059AK11</accession>
<evidence type="ECO:0000313" key="2">
    <source>
        <dbReference type="EMBL" id="KCW54178.1"/>
    </source>
</evidence>
<reference evidence="2" key="1">
    <citation type="submission" date="2013-07" db="EMBL/GenBank/DDBJ databases">
        <title>The genome of Eucalyptus grandis.</title>
        <authorList>
            <person name="Schmutz J."/>
            <person name="Hayes R."/>
            <person name="Myburg A."/>
            <person name="Tuskan G."/>
            <person name="Grattapaglia D."/>
            <person name="Rokhsar D.S."/>
        </authorList>
    </citation>
    <scope>NUCLEOTIDE SEQUENCE</scope>
    <source>
        <tissue evidence="2">Leaf extractions</tissue>
    </source>
</reference>
<dbReference type="PANTHER" id="PTHR31672:SF13">
    <property type="entry name" value="F-BOX PROTEIN CPR30-LIKE"/>
    <property type="match status" value="1"/>
</dbReference>
<dbReference type="InterPro" id="IPR036047">
    <property type="entry name" value="F-box-like_dom_sf"/>
</dbReference>